<feature type="region of interest" description="Disordered" evidence="1">
    <location>
        <begin position="97"/>
        <end position="141"/>
    </location>
</feature>
<evidence type="ECO:0008006" key="5">
    <source>
        <dbReference type="Google" id="ProtNLM"/>
    </source>
</evidence>
<evidence type="ECO:0000313" key="3">
    <source>
        <dbReference type="EMBL" id="KAL1131427.1"/>
    </source>
</evidence>
<evidence type="ECO:0000256" key="2">
    <source>
        <dbReference type="SAM" id="SignalP"/>
    </source>
</evidence>
<keyword evidence="4" id="KW-1185">Reference proteome</keyword>
<keyword evidence="2" id="KW-0732">Signal</keyword>
<dbReference type="EMBL" id="JBFDAA010000006">
    <property type="protein sequence ID" value="KAL1131427.1"/>
    <property type="molecule type" value="Genomic_DNA"/>
</dbReference>
<sequence length="141" mass="15728">MFYSLEHVIVVALDLLAGARGHVVEGDHQIGTPGALTRRRTLKDFLKTPRKNSLRTNNGRNILFWYSEVRSLNLSLNGEARSKDVVFPTNWGNYTANNISPCQSQKRRDDVTSDEQRNGDIDNPTSRPTGDGRMNSAVAAK</sequence>
<accession>A0ABD0YVP6</accession>
<dbReference type="Proteomes" id="UP001558652">
    <property type="component" value="Unassembled WGS sequence"/>
</dbReference>
<evidence type="ECO:0000256" key="1">
    <source>
        <dbReference type="SAM" id="MobiDB-lite"/>
    </source>
</evidence>
<feature type="compositionally biased region" description="Basic and acidic residues" evidence="1">
    <location>
        <begin position="106"/>
        <end position="120"/>
    </location>
</feature>
<organism evidence="3 4">
    <name type="scientific">Ranatra chinensis</name>
    <dbReference type="NCBI Taxonomy" id="642074"/>
    <lineage>
        <taxon>Eukaryota</taxon>
        <taxon>Metazoa</taxon>
        <taxon>Ecdysozoa</taxon>
        <taxon>Arthropoda</taxon>
        <taxon>Hexapoda</taxon>
        <taxon>Insecta</taxon>
        <taxon>Pterygota</taxon>
        <taxon>Neoptera</taxon>
        <taxon>Paraneoptera</taxon>
        <taxon>Hemiptera</taxon>
        <taxon>Heteroptera</taxon>
        <taxon>Panheteroptera</taxon>
        <taxon>Nepomorpha</taxon>
        <taxon>Nepidae</taxon>
        <taxon>Ranatrinae</taxon>
        <taxon>Ranatra</taxon>
    </lineage>
</organism>
<reference evidence="3 4" key="1">
    <citation type="submission" date="2024-07" db="EMBL/GenBank/DDBJ databases">
        <title>Chromosome-level genome assembly of the water stick insect Ranatra chinensis (Heteroptera: Nepidae).</title>
        <authorList>
            <person name="Liu X."/>
        </authorList>
    </citation>
    <scope>NUCLEOTIDE SEQUENCE [LARGE SCALE GENOMIC DNA]</scope>
    <source>
        <strain evidence="3">Cailab_2021Rc</strain>
        <tissue evidence="3">Muscle</tissue>
    </source>
</reference>
<dbReference type="AlphaFoldDB" id="A0ABD0YVP6"/>
<feature type="chain" id="PRO_5044791231" description="Secreted protein" evidence="2">
    <location>
        <begin position="22"/>
        <end position="141"/>
    </location>
</feature>
<name>A0ABD0YVP6_9HEMI</name>
<evidence type="ECO:0000313" key="4">
    <source>
        <dbReference type="Proteomes" id="UP001558652"/>
    </source>
</evidence>
<comment type="caution">
    <text evidence="3">The sequence shown here is derived from an EMBL/GenBank/DDBJ whole genome shotgun (WGS) entry which is preliminary data.</text>
</comment>
<protein>
    <recommendedName>
        <fullName evidence="5">Secreted protein</fullName>
    </recommendedName>
</protein>
<proteinExistence type="predicted"/>
<gene>
    <name evidence="3" type="ORF">AAG570_011044</name>
</gene>
<feature type="signal peptide" evidence="2">
    <location>
        <begin position="1"/>
        <end position="21"/>
    </location>
</feature>